<dbReference type="SUPFAM" id="SSF56801">
    <property type="entry name" value="Acetyl-CoA synthetase-like"/>
    <property type="match status" value="1"/>
</dbReference>
<protein>
    <recommendedName>
        <fullName evidence="3">AMP-dependent synthetase/ligase domain-containing protein</fullName>
    </recommendedName>
</protein>
<name>A0A1G2K713_9BACT</name>
<dbReference type="Proteomes" id="UP000177152">
    <property type="component" value="Unassembled WGS sequence"/>
</dbReference>
<evidence type="ECO:0008006" key="3">
    <source>
        <dbReference type="Google" id="ProtNLM"/>
    </source>
</evidence>
<dbReference type="PANTHER" id="PTHR43845">
    <property type="entry name" value="BLR5969 PROTEIN"/>
    <property type="match status" value="1"/>
</dbReference>
<dbReference type="InterPro" id="IPR042099">
    <property type="entry name" value="ANL_N_sf"/>
</dbReference>
<accession>A0A1G2K713</accession>
<sequence>MIFYAWKNSDFYRQFWQTHNFNPEKDFHDISDLKKIPVLTKTDLLAATMSERSILNSNDGYYFTDISSGTGGKPLVILKQYHSMPLYFDYILDLVKISRISFLALRPTSSATAFLGAGIAGQFLPRGSIISLGDVNDFIYSATIALNIEANFLVLRPATAISFAASLEKQGYSPSKIKFLYLSGEPITLAAISFLRKVYSNATIIYTYAMTEGPASMGIRSSLCTTLEDLSPNAYHLNIRDFFFETSDKALLVTSLHELPTPLIRFKNGDQTIIKDNFQCSCGFPAGKIAIIGPRSGEDSYKIGNFFFQASEIHKALAKLNEFFTENFELQVEQIAEKDQLVLTLDFTLQTINNPTPFLTDAIREVLEREVRISRSQTLGDAIGKGYVMPINIRFSSSLSTSRILPPQEFMKHFL</sequence>
<reference evidence="1 2" key="1">
    <citation type="journal article" date="2016" name="Nat. Commun.">
        <title>Thousands of microbial genomes shed light on interconnected biogeochemical processes in an aquifer system.</title>
        <authorList>
            <person name="Anantharaman K."/>
            <person name="Brown C.T."/>
            <person name="Hug L.A."/>
            <person name="Sharon I."/>
            <person name="Castelle C.J."/>
            <person name="Probst A.J."/>
            <person name="Thomas B.C."/>
            <person name="Singh A."/>
            <person name="Wilkins M.J."/>
            <person name="Karaoz U."/>
            <person name="Brodie E.L."/>
            <person name="Williams K.H."/>
            <person name="Hubbard S.S."/>
            <person name="Banfield J.F."/>
        </authorList>
    </citation>
    <scope>NUCLEOTIDE SEQUENCE [LARGE SCALE GENOMIC DNA]</scope>
</reference>
<comment type="caution">
    <text evidence="1">The sequence shown here is derived from an EMBL/GenBank/DDBJ whole genome shotgun (WGS) entry which is preliminary data.</text>
</comment>
<dbReference type="PANTHER" id="PTHR43845:SF1">
    <property type="entry name" value="BLR5969 PROTEIN"/>
    <property type="match status" value="1"/>
</dbReference>
<dbReference type="EMBL" id="MHQC01000020">
    <property type="protein sequence ID" value="OGZ94993.1"/>
    <property type="molecule type" value="Genomic_DNA"/>
</dbReference>
<proteinExistence type="predicted"/>
<gene>
    <name evidence="1" type="ORF">A2633_06025</name>
</gene>
<evidence type="ECO:0000313" key="1">
    <source>
        <dbReference type="EMBL" id="OGZ94993.1"/>
    </source>
</evidence>
<organism evidence="1 2">
    <name type="scientific">Candidatus Sungbacteria bacterium RIFCSPHIGHO2_01_FULL_47_32</name>
    <dbReference type="NCBI Taxonomy" id="1802264"/>
    <lineage>
        <taxon>Bacteria</taxon>
        <taxon>Candidatus Sungiibacteriota</taxon>
    </lineage>
</organism>
<dbReference type="Gene3D" id="3.40.50.12780">
    <property type="entry name" value="N-terminal domain of ligase-like"/>
    <property type="match status" value="1"/>
</dbReference>
<dbReference type="AlphaFoldDB" id="A0A1G2K713"/>
<evidence type="ECO:0000313" key="2">
    <source>
        <dbReference type="Proteomes" id="UP000177152"/>
    </source>
</evidence>